<dbReference type="AlphaFoldDB" id="A0A1F6Y3Q9"/>
<dbReference type="Pfam" id="PF18882">
    <property type="entry name" value="DUF5647"/>
    <property type="match status" value="1"/>
</dbReference>
<organism evidence="1 2">
    <name type="scientific">Candidatus Nomurabacteria bacterium RIFCSPLOWO2_02_FULL_40_67</name>
    <dbReference type="NCBI Taxonomy" id="1801787"/>
    <lineage>
        <taxon>Bacteria</taxon>
        <taxon>Candidatus Nomuraibacteriota</taxon>
    </lineage>
</organism>
<dbReference type="EMBL" id="MFVL01000025">
    <property type="protein sequence ID" value="OGJ00919.1"/>
    <property type="molecule type" value="Genomic_DNA"/>
</dbReference>
<gene>
    <name evidence="1" type="ORF">A3I23_01500</name>
</gene>
<name>A0A1F6Y3Q9_9BACT</name>
<dbReference type="InterPro" id="IPR043707">
    <property type="entry name" value="DUF5647"/>
</dbReference>
<reference evidence="1 2" key="1">
    <citation type="journal article" date="2016" name="Nat. Commun.">
        <title>Thousands of microbial genomes shed light on interconnected biogeochemical processes in an aquifer system.</title>
        <authorList>
            <person name="Anantharaman K."/>
            <person name="Brown C.T."/>
            <person name="Hug L.A."/>
            <person name="Sharon I."/>
            <person name="Castelle C.J."/>
            <person name="Probst A.J."/>
            <person name="Thomas B.C."/>
            <person name="Singh A."/>
            <person name="Wilkins M.J."/>
            <person name="Karaoz U."/>
            <person name="Brodie E.L."/>
            <person name="Williams K.H."/>
            <person name="Hubbard S.S."/>
            <person name="Banfield J.F."/>
        </authorList>
    </citation>
    <scope>NUCLEOTIDE SEQUENCE [LARGE SCALE GENOMIC DNA]</scope>
</reference>
<evidence type="ECO:0000313" key="2">
    <source>
        <dbReference type="Proteomes" id="UP000177693"/>
    </source>
</evidence>
<dbReference type="Proteomes" id="UP000177693">
    <property type="component" value="Unassembled WGS sequence"/>
</dbReference>
<sequence length="79" mass="8667">MTKKTIKKNIKLSLEFDQYLNKNPDLYAKIPNGASVFITVKGDNKLNEANKGNVSSAQGKVVEARKAGGRWTVSKFVPA</sequence>
<evidence type="ECO:0000313" key="1">
    <source>
        <dbReference type="EMBL" id="OGJ00919.1"/>
    </source>
</evidence>
<protein>
    <submittedName>
        <fullName evidence="1">Uncharacterized protein</fullName>
    </submittedName>
</protein>
<proteinExistence type="predicted"/>
<accession>A0A1F6Y3Q9</accession>
<comment type="caution">
    <text evidence="1">The sequence shown here is derived from an EMBL/GenBank/DDBJ whole genome shotgun (WGS) entry which is preliminary data.</text>
</comment>